<name>G9XIF7_DESHA</name>
<feature type="transmembrane region" description="Helical" evidence="7">
    <location>
        <begin position="291"/>
        <end position="309"/>
    </location>
</feature>
<dbReference type="AlphaFoldDB" id="G9XIF7"/>
<dbReference type="EMBL" id="AFZX01000019">
    <property type="protein sequence ID" value="EHL08640.1"/>
    <property type="molecule type" value="Genomic_DNA"/>
</dbReference>
<comment type="caution">
    <text evidence="9">The sequence shown here is derived from an EMBL/GenBank/DDBJ whole genome shotgun (WGS) entry which is preliminary data.</text>
</comment>
<feature type="transmembrane region" description="Helical" evidence="7">
    <location>
        <begin position="266"/>
        <end position="285"/>
    </location>
</feature>
<dbReference type="GO" id="GO:0005886">
    <property type="term" value="C:plasma membrane"/>
    <property type="evidence" value="ECO:0007669"/>
    <property type="project" value="TreeGrafter"/>
</dbReference>
<dbReference type="GO" id="GO:0022857">
    <property type="term" value="F:transmembrane transporter activity"/>
    <property type="evidence" value="ECO:0007669"/>
    <property type="project" value="UniProtKB-ARBA"/>
</dbReference>
<feature type="transmembrane region" description="Helical" evidence="7">
    <location>
        <begin position="177"/>
        <end position="201"/>
    </location>
</feature>
<feature type="transmembrane region" description="Helical" evidence="7">
    <location>
        <begin position="392"/>
        <end position="416"/>
    </location>
</feature>
<comment type="similarity">
    <text evidence="2">Belongs to the SLC13A/DASS transporter (TC 2.A.47) family. NADC subfamily.</text>
</comment>
<dbReference type="HOGENOM" id="CLU_005170_0_1_9"/>
<evidence type="ECO:0000256" key="1">
    <source>
        <dbReference type="ARBA" id="ARBA00004141"/>
    </source>
</evidence>
<feature type="transmembrane region" description="Helical" evidence="7">
    <location>
        <begin position="213"/>
        <end position="236"/>
    </location>
</feature>
<dbReference type="PATRIC" id="fig|537010.4.peg.673"/>
<evidence type="ECO:0000313" key="9">
    <source>
        <dbReference type="EMBL" id="EHL08640.1"/>
    </source>
</evidence>
<proteinExistence type="inferred from homology"/>
<feature type="domain" description="Citrate transporter-like" evidence="8">
    <location>
        <begin position="45"/>
        <end position="407"/>
    </location>
</feature>
<gene>
    <name evidence="9" type="ORF">HMPREF0322_00733</name>
</gene>
<feature type="transmembrane region" description="Helical" evidence="7">
    <location>
        <begin position="123"/>
        <end position="156"/>
    </location>
</feature>
<evidence type="ECO:0000259" key="8">
    <source>
        <dbReference type="Pfam" id="PF03600"/>
    </source>
</evidence>
<keyword evidence="5 7" id="KW-1133">Transmembrane helix</keyword>
<evidence type="ECO:0000256" key="7">
    <source>
        <dbReference type="SAM" id="Phobius"/>
    </source>
</evidence>
<dbReference type="PANTHER" id="PTHR10283:SF82">
    <property type="entry name" value="SOLUTE CARRIER FAMILY 13 MEMBER 2"/>
    <property type="match status" value="1"/>
</dbReference>
<dbReference type="PANTHER" id="PTHR10283">
    <property type="entry name" value="SOLUTE CARRIER FAMILY 13 MEMBER"/>
    <property type="match status" value="1"/>
</dbReference>
<evidence type="ECO:0000256" key="4">
    <source>
        <dbReference type="ARBA" id="ARBA00022692"/>
    </source>
</evidence>
<accession>G9XIF7</accession>
<evidence type="ECO:0000256" key="3">
    <source>
        <dbReference type="ARBA" id="ARBA00022448"/>
    </source>
</evidence>
<organism evidence="9 10">
    <name type="scientific">Desulfitobacterium hafniense DP7</name>
    <dbReference type="NCBI Taxonomy" id="537010"/>
    <lineage>
        <taxon>Bacteria</taxon>
        <taxon>Bacillati</taxon>
        <taxon>Bacillota</taxon>
        <taxon>Clostridia</taxon>
        <taxon>Eubacteriales</taxon>
        <taxon>Desulfitobacteriaceae</taxon>
        <taxon>Desulfitobacterium</taxon>
    </lineage>
</organism>
<feature type="transmembrane region" description="Helical" evidence="7">
    <location>
        <begin position="81"/>
        <end position="103"/>
    </location>
</feature>
<evidence type="ECO:0000256" key="6">
    <source>
        <dbReference type="ARBA" id="ARBA00023136"/>
    </source>
</evidence>
<keyword evidence="4 7" id="KW-0812">Transmembrane</keyword>
<dbReference type="Proteomes" id="UP000004416">
    <property type="component" value="Unassembled WGS sequence"/>
</dbReference>
<evidence type="ECO:0000313" key="10">
    <source>
        <dbReference type="Proteomes" id="UP000004416"/>
    </source>
</evidence>
<reference evidence="9 10" key="1">
    <citation type="submission" date="2011-08" db="EMBL/GenBank/DDBJ databases">
        <authorList>
            <person name="Weinstock G."/>
            <person name="Sodergren E."/>
            <person name="Clifton S."/>
            <person name="Fulton L."/>
            <person name="Fulton B."/>
            <person name="Courtney L."/>
            <person name="Fronick C."/>
            <person name="Harrison M."/>
            <person name="Strong C."/>
            <person name="Farmer C."/>
            <person name="Delahaunty K."/>
            <person name="Markovic C."/>
            <person name="Hall O."/>
            <person name="Minx P."/>
            <person name="Tomlinson C."/>
            <person name="Mitreva M."/>
            <person name="Hou S."/>
            <person name="Chen J."/>
            <person name="Wollam A."/>
            <person name="Pepin K.H."/>
            <person name="Johnson M."/>
            <person name="Bhonagiri V."/>
            <person name="Zhang X."/>
            <person name="Suruliraj S."/>
            <person name="Warren W."/>
            <person name="Chinwalla A."/>
            <person name="Mardis E.R."/>
            <person name="Wilson R.K."/>
        </authorList>
    </citation>
    <scope>NUCLEOTIDE SEQUENCE [LARGE SCALE GENOMIC DNA]</scope>
    <source>
        <strain evidence="9 10">DP7</strain>
    </source>
</reference>
<feature type="transmembrane region" description="Helical" evidence="7">
    <location>
        <begin position="7"/>
        <end position="24"/>
    </location>
</feature>
<feature type="transmembrane region" description="Helical" evidence="7">
    <location>
        <begin position="356"/>
        <end position="380"/>
    </location>
</feature>
<evidence type="ECO:0000256" key="5">
    <source>
        <dbReference type="ARBA" id="ARBA00022989"/>
    </source>
</evidence>
<feature type="transmembrane region" description="Helical" evidence="7">
    <location>
        <begin position="436"/>
        <end position="462"/>
    </location>
</feature>
<dbReference type="InterPro" id="IPR004680">
    <property type="entry name" value="Cit_transptr-like_dom"/>
</dbReference>
<protein>
    <submittedName>
        <fullName evidence="9">Transporter, DASS family</fullName>
    </submittedName>
</protein>
<keyword evidence="3" id="KW-0813">Transport</keyword>
<feature type="transmembrane region" description="Helical" evidence="7">
    <location>
        <begin position="36"/>
        <end position="69"/>
    </location>
</feature>
<evidence type="ECO:0000256" key="2">
    <source>
        <dbReference type="ARBA" id="ARBA00006772"/>
    </source>
</evidence>
<comment type="subcellular location">
    <subcellularLocation>
        <location evidence="1">Membrane</location>
        <topology evidence="1">Multi-pass membrane protein</topology>
    </subcellularLocation>
</comment>
<sequence length="464" mass="48804">MVLMKKKWLGLGLGILIMVIAYFLPETAGLTQAGKMAIAILLTGIVLWVTEVMPLAITALLLMVCLPYFDILNWSTTWSKFISSVIFFVIATFAITVALIKTSLATRIAGVLVRWSKGDPKGLVLGFMVGSALLSSVCNNVPTCSLFMSLALSILITDNAIPGKSNLGKCLMIGIPFGTMIGGAMTPAGTSINIMAIGLLEEATGMTISFLDWMLMGIPFAVIMVPISWLSLIMIFKPEAISQKSEDTINNMVISAGRLTSQEKKIIAIIGVMLVAWIASTWVPWLDATGIAVMGLIAFFFPGIEVLTWDEFVKGVSWEVILMIGGVQAVAAGIMATGAANWLVDGIMAGAANWSTPMLAGAAASVMTILHAICPVGPAICGMATVPISGLALLAGASPAVLTMIVALGAAITFILPLDCVPLITYSKGYYKMGDMVKAGIVPTFAMILVCAFVLPVLGTLIGI</sequence>
<keyword evidence="6 7" id="KW-0472">Membrane</keyword>
<dbReference type="Pfam" id="PF03600">
    <property type="entry name" value="CitMHS"/>
    <property type="match status" value="1"/>
</dbReference>
<feature type="transmembrane region" description="Helical" evidence="7">
    <location>
        <begin position="321"/>
        <end position="344"/>
    </location>
</feature>